<dbReference type="Pfam" id="PF01926">
    <property type="entry name" value="MMR_HSR1"/>
    <property type="match status" value="1"/>
</dbReference>
<dbReference type="InterPro" id="IPR019991">
    <property type="entry name" value="GTP-bd_ribosome_bgen"/>
</dbReference>
<dbReference type="Gene3D" id="1.10.1580.10">
    <property type="match status" value="1"/>
</dbReference>
<evidence type="ECO:0000313" key="5">
    <source>
        <dbReference type="EMBL" id="CAH0516397.1"/>
    </source>
</evidence>
<proteinExistence type="inferred from homology"/>
<evidence type="ECO:0000256" key="3">
    <source>
        <dbReference type="PIRNR" id="PIRNR006230"/>
    </source>
</evidence>
<dbReference type="InterPro" id="IPR023179">
    <property type="entry name" value="GTP-bd_ortho_bundle_sf"/>
</dbReference>
<dbReference type="PANTHER" id="PTHR45782">
    <property type="entry name" value="MITOCHONDRIAL RIBOSOME-ASSOCIATED GTPASE 1"/>
    <property type="match status" value="1"/>
</dbReference>
<dbReference type="CDD" id="cd01856">
    <property type="entry name" value="YlqF"/>
    <property type="match status" value="1"/>
</dbReference>
<name>A0ABN8CTU8_9STRA</name>
<reference evidence="5 6" key="1">
    <citation type="submission" date="2021-11" db="EMBL/GenBank/DDBJ databases">
        <authorList>
            <person name="Islam A."/>
            <person name="Islam S."/>
            <person name="Flora M.S."/>
            <person name="Rahman M."/>
            <person name="Ziaur R.M."/>
            <person name="Epstein J.H."/>
            <person name="Hassan M."/>
            <person name="Klassen M."/>
            <person name="Woodard K."/>
            <person name="Webb A."/>
            <person name="Webby R.J."/>
            <person name="El Zowalaty M.E."/>
        </authorList>
    </citation>
    <scope>NUCLEOTIDE SEQUENCE [LARGE SCALE GENOMIC DNA]</scope>
    <source>
        <strain evidence="5">Pbs1</strain>
    </source>
</reference>
<dbReference type="Proteomes" id="UP001158986">
    <property type="component" value="Unassembled WGS sequence"/>
</dbReference>
<evidence type="ECO:0000259" key="4">
    <source>
        <dbReference type="Pfam" id="PF01926"/>
    </source>
</evidence>
<dbReference type="NCBIfam" id="TIGR03596">
    <property type="entry name" value="GTPase_YlqF"/>
    <property type="match status" value="1"/>
</dbReference>
<dbReference type="InterPro" id="IPR006073">
    <property type="entry name" value="GTP-bd"/>
</dbReference>
<protein>
    <recommendedName>
        <fullName evidence="3">Mitochondrial GTPase 1</fullName>
    </recommendedName>
</protein>
<accession>A0ABN8CTU8</accession>
<dbReference type="InterPro" id="IPR027417">
    <property type="entry name" value="P-loop_NTPase"/>
</dbReference>
<keyword evidence="1 3" id="KW-0547">Nucleotide-binding</keyword>
<sequence length="337" mass="37446">MSVFRSKFVYPAKVNWFPGHMALARRQMLAQMDAVDVLIEVRDARIPWSSANPVLEEVFGQSKPRLIVFNKCDLANSNMQQRVEKQCKSELGSATDCLFTSVTKSKRLHAILQWCNQHSQAQFKSTAGSMVMVVGIPNVGKSSLINEFRRLSSSQKLAKGRKRANVGPTPGVTVRNDIIKVNDKPAVYVVDTPGVMLPNIPSAETGMRLALTGAIKDEVVGTELIADYMLFLLNQMKSTRYGEALQLPGVTDNIEELFKMVYKRCGASGKEPDEQDRLAAQFLLHEFRRGAFGNFTLDPVDAITFAPNSGRASKLQDEFRVGWKLDVADSGYGKLMH</sequence>
<comment type="similarity">
    <text evidence="3">Belongs to the TRAFAC class YlqF/YawG GTPase family. MTG1 subfamily.</text>
</comment>
<evidence type="ECO:0000313" key="6">
    <source>
        <dbReference type="Proteomes" id="UP001158986"/>
    </source>
</evidence>
<dbReference type="SUPFAM" id="SSF52540">
    <property type="entry name" value="P-loop containing nucleoside triphosphate hydrolases"/>
    <property type="match status" value="1"/>
</dbReference>
<dbReference type="PANTHER" id="PTHR45782:SF4">
    <property type="entry name" value="MITOCHONDRIAL RIBOSOME-ASSOCIATED GTPASE 1"/>
    <property type="match status" value="1"/>
</dbReference>
<dbReference type="EMBL" id="CAKLCB010000166">
    <property type="protein sequence ID" value="CAH0516397.1"/>
    <property type="molecule type" value="Genomic_DNA"/>
</dbReference>
<keyword evidence="3" id="KW-0496">Mitochondrion</keyword>
<organism evidence="5 6">
    <name type="scientific">Peronospora belbahrii</name>
    <dbReference type="NCBI Taxonomy" id="622444"/>
    <lineage>
        <taxon>Eukaryota</taxon>
        <taxon>Sar</taxon>
        <taxon>Stramenopiles</taxon>
        <taxon>Oomycota</taxon>
        <taxon>Peronosporomycetes</taxon>
        <taxon>Peronosporales</taxon>
        <taxon>Peronosporaceae</taxon>
        <taxon>Peronospora</taxon>
    </lineage>
</organism>
<keyword evidence="2 3" id="KW-0342">GTP-binding</keyword>
<evidence type="ECO:0000256" key="2">
    <source>
        <dbReference type="ARBA" id="ARBA00023134"/>
    </source>
</evidence>
<evidence type="ECO:0000256" key="1">
    <source>
        <dbReference type="ARBA" id="ARBA00022741"/>
    </source>
</evidence>
<dbReference type="Gene3D" id="3.40.50.300">
    <property type="entry name" value="P-loop containing nucleotide triphosphate hydrolases"/>
    <property type="match status" value="1"/>
</dbReference>
<feature type="domain" description="G" evidence="4">
    <location>
        <begin position="131"/>
        <end position="234"/>
    </location>
</feature>
<comment type="caution">
    <text evidence="5">The sequence shown here is derived from an EMBL/GenBank/DDBJ whole genome shotgun (WGS) entry which is preliminary data.</text>
</comment>
<comment type="subcellular location">
    <subcellularLocation>
        <location evidence="3">Mitochondrion inner membrane</location>
        <topology evidence="3">Peripheral membrane protein</topology>
    </subcellularLocation>
</comment>
<dbReference type="InterPro" id="IPR016478">
    <property type="entry name" value="GTPase_MTG1"/>
</dbReference>
<dbReference type="PIRSF" id="PIRSF006230">
    <property type="entry name" value="MG442"/>
    <property type="match status" value="1"/>
</dbReference>
<keyword evidence="6" id="KW-1185">Reference proteome</keyword>
<gene>
    <name evidence="5" type="ORF">PBS001_LOCUS3065</name>
</gene>